<keyword evidence="4 16" id="KW-0808">Transferase</keyword>
<dbReference type="Gene3D" id="3.40.50.1010">
    <property type="entry name" value="5'-nuclease"/>
    <property type="match status" value="1"/>
</dbReference>
<dbReference type="InterPro" id="IPR001098">
    <property type="entry name" value="DNA-dir_DNA_pol_A_palm_dom"/>
</dbReference>
<evidence type="ECO:0000256" key="16">
    <source>
        <dbReference type="RuleBase" id="RU004460"/>
    </source>
</evidence>
<dbReference type="GO" id="GO:0008409">
    <property type="term" value="F:5'-3' exonuclease activity"/>
    <property type="evidence" value="ECO:0007669"/>
    <property type="project" value="UniProtKB-UniRule"/>
</dbReference>
<keyword evidence="7" id="KW-0540">Nuclease</keyword>
<dbReference type="Pfam" id="PF00476">
    <property type="entry name" value="DNA_pol_A"/>
    <property type="match status" value="1"/>
</dbReference>
<comment type="catalytic activity">
    <reaction evidence="14 16">
        <text>DNA(n) + a 2'-deoxyribonucleoside 5'-triphosphate = DNA(n+1) + diphosphate</text>
        <dbReference type="Rhea" id="RHEA:22508"/>
        <dbReference type="Rhea" id="RHEA-COMP:17339"/>
        <dbReference type="Rhea" id="RHEA-COMP:17340"/>
        <dbReference type="ChEBI" id="CHEBI:33019"/>
        <dbReference type="ChEBI" id="CHEBI:61560"/>
        <dbReference type="ChEBI" id="CHEBI:173112"/>
        <dbReference type="EC" id="2.7.7.7"/>
    </reaction>
</comment>
<dbReference type="CDD" id="cd09898">
    <property type="entry name" value="H3TH_53EXO"/>
    <property type="match status" value="1"/>
</dbReference>
<dbReference type="InterPro" id="IPR012337">
    <property type="entry name" value="RNaseH-like_sf"/>
</dbReference>
<dbReference type="EC" id="2.7.7.7" evidence="2 15"/>
<dbReference type="FunFam" id="1.20.1060.10:FF:000001">
    <property type="entry name" value="DNA polymerase I"/>
    <property type="match status" value="1"/>
</dbReference>
<feature type="domain" description="3'-5' exonuclease" evidence="18">
    <location>
        <begin position="366"/>
        <end position="554"/>
    </location>
</feature>
<proteinExistence type="inferred from homology"/>
<dbReference type="SUPFAM" id="SSF88723">
    <property type="entry name" value="PIN domain-like"/>
    <property type="match status" value="1"/>
</dbReference>
<dbReference type="SUPFAM" id="SSF56672">
    <property type="entry name" value="DNA/RNA polymerases"/>
    <property type="match status" value="1"/>
</dbReference>
<dbReference type="InterPro" id="IPR002562">
    <property type="entry name" value="3'-5'_exonuclease_dom"/>
</dbReference>
<evidence type="ECO:0000256" key="11">
    <source>
        <dbReference type="ARBA" id="ARBA00022932"/>
    </source>
</evidence>
<keyword evidence="10 16" id="KW-0269">Exonuclease</keyword>
<keyword evidence="13 16" id="KW-0234">DNA repair</keyword>
<dbReference type="InterPro" id="IPR019760">
    <property type="entry name" value="DNA-dir_DNA_pol_A_CS"/>
</dbReference>
<evidence type="ECO:0000256" key="8">
    <source>
        <dbReference type="ARBA" id="ARBA00022763"/>
    </source>
</evidence>
<evidence type="ECO:0000256" key="17">
    <source>
        <dbReference type="SAM" id="MobiDB-lite"/>
    </source>
</evidence>
<evidence type="ECO:0000256" key="12">
    <source>
        <dbReference type="ARBA" id="ARBA00023125"/>
    </source>
</evidence>
<keyword evidence="9 16" id="KW-0378">Hydrolase</keyword>
<name>A0A9E2P1C9_9SPIR</name>
<dbReference type="NCBIfam" id="NF004397">
    <property type="entry name" value="PRK05755.1"/>
    <property type="match status" value="1"/>
</dbReference>
<organism evidence="21 22">
    <name type="scientific">Candidatus Treponema excrementipullorum</name>
    <dbReference type="NCBI Taxonomy" id="2838768"/>
    <lineage>
        <taxon>Bacteria</taxon>
        <taxon>Pseudomonadati</taxon>
        <taxon>Spirochaetota</taxon>
        <taxon>Spirochaetia</taxon>
        <taxon>Spirochaetales</taxon>
        <taxon>Treponemataceae</taxon>
        <taxon>Treponema</taxon>
    </lineage>
</organism>
<dbReference type="FunFam" id="1.10.150.20:FF:000003">
    <property type="entry name" value="DNA polymerase I"/>
    <property type="match status" value="1"/>
</dbReference>
<dbReference type="GO" id="GO:0003887">
    <property type="term" value="F:DNA-directed DNA polymerase activity"/>
    <property type="evidence" value="ECO:0007669"/>
    <property type="project" value="UniProtKB-UniRule"/>
</dbReference>
<evidence type="ECO:0000256" key="1">
    <source>
        <dbReference type="ARBA" id="ARBA00007705"/>
    </source>
</evidence>
<protein>
    <recommendedName>
        <fullName evidence="3 15">DNA polymerase I</fullName>
        <ecNumber evidence="2 15">2.7.7.7</ecNumber>
    </recommendedName>
</protein>
<feature type="domain" description="5'-3' exonuclease" evidence="19">
    <location>
        <begin position="8"/>
        <end position="267"/>
    </location>
</feature>
<dbReference type="Gene3D" id="1.10.150.20">
    <property type="entry name" value="5' to 3' exonuclease, C-terminal subdomain"/>
    <property type="match status" value="2"/>
</dbReference>
<sequence length="962" mass="106885">MEQQDFQDSLYIIDSYGLIYRAYYAFIGRPLTNKNGENVSAVFGFFRNLKALLDTYHPRYLVAAFDPIGPTFRHQMYKEYKATRQKTPEDLHAQIPVIETILSEMGIPVIRQDGFEADDVIATLATQCANEGKGCRILSADKDLMQLVSDKIQILKPGKTGGWEIVRANGVEAEWGVPPEKMLDLLSLIGDTADNVPGVAGVGIKTALKLLAEYGSLDEIYNHEEEITGALGNKIRNGKDAAFFSRDLIRLRYDVPVTCNFDCFLTESLDYAKAAKLLMHHGVLAVAKQFATTENGSDKTQGLSGAEIQEQKVSGTESTGGTSLVFSATSGVAEDGTSKTVVGAETDVSFPEDEEFDTLRKNSGEYRAVTQESELKDIIDGLLSQDKPTVAFDCETDGLDPRCARLVGFSLSWSTGKAVYIPLVSGDGLLGTPLPKKSFVTEQLQRLFKREDARVIMHNGKFDYQVLKSNGVEKICCFIWDTMVAGWLLEPDRSSYSLESLAAGKLGLETISYKDIVPKDKTFADISLETAVPYASEDADLTWQLYVLFKSRLEKTNLLDLFETLEMPVMPILAEMEYKGIHIEKEELAEYGKELSASIESLRKEIYDLVGYEFNIASTKQLQKVLFEDRKLPTGKKTKSGYSTDTEVLERLALIDPVPKKILEYRGKTKLLSTYVESLGTLADKEQRIHTSFIQTGTATGRLSSRDPNLQNIPVREEEGRRIRTAFTASPGNVLISADYSQIELVILAHLSGDKGLCAAFTSGMDVHKATAALIFGVPAENVTPDMRRTAKTINFGVMYGMSAFRLSNELGIPRAQAQSFIDKYFTTYADIQMFKEETISFAEKKGYVETLMGRRRYIRGINSRNKLEKSGAERIAVNTPIQGSAADIVKKAMLKVTETLTTKHIPCDLLLQVHDELIFECPETVAHEATKIIQDAMEHVITLRVPLRVSVEVGPRWGDFH</sequence>
<dbReference type="Gene3D" id="3.30.70.370">
    <property type="match status" value="1"/>
</dbReference>
<dbReference type="InterPro" id="IPR036397">
    <property type="entry name" value="RNaseH_sf"/>
</dbReference>
<dbReference type="InterPro" id="IPR020045">
    <property type="entry name" value="DNA_polI_H3TH"/>
</dbReference>
<dbReference type="Pfam" id="PF01367">
    <property type="entry name" value="5_3_exonuc"/>
    <property type="match status" value="1"/>
</dbReference>
<dbReference type="CDD" id="cd09859">
    <property type="entry name" value="PIN_53EXO"/>
    <property type="match status" value="1"/>
</dbReference>
<dbReference type="FunFam" id="1.10.150.20:FF:000002">
    <property type="entry name" value="DNA polymerase I"/>
    <property type="match status" value="1"/>
</dbReference>
<gene>
    <name evidence="16 21" type="primary">polA</name>
    <name evidence="21" type="ORF">IAA16_10410</name>
</gene>
<dbReference type="CDD" id="cd06139">
    <property type="entry name" value="DNA_polA_I_Ecoli_like_exo"/>
    <property type="match status" value="1"/>
</dbReference>
<dbReference type="InterPro" id="IPR020046">
    <property type="entry name" value="5-3_exonucl_a-hlix_arch_N"/>
</dbReference>
<evidence type="ECO:0000313" key="22">
    <source>
        <dbReference type="Proteomes" id="UP000823914"/>
    </source>
</evidence>
<evidence type="ECO:0000256" key="4">
    <source>
        <dbReference type="ARBA" id="ARBA00022679"/>
    </source>
</evidence>
<feature type="region of interest" description="Disordered" evidence="17">
    <location>
        <begin position="295"/>
        <end position="316"/>
    </location>
</feature>
<dbReference type="GO" id="GO:0003677">
    <property type="term" value="F:DNA binding"/>
    <property type="evidence" value="ECO:0007669"/>
    <property type="project" value="UniProtKB-UniRule"/>
</dbReference>
<comment type="caution">
    <text evidence="21">The sequence shown here is derived from an EMBL/GenBank/DDBJ whole genome shotgun (WGS) entry which is preliminary data.</text>
</comment>
<dbReference type="InterPro" id="IPR008918">
    <property type="entry name" value="HhH2"/>
</dbReference>
<evidence type="ECO:0000259" key="20">
    <source>
        <dbReference type="SMART" id="SM00482"/>
    </source>
</evidence>
<keyword evidence="6 16" id="KW-0235">DNA replication</keyword>
<dbReference type="Gene3D" id="3.30.420.10">
    <property type="entry name" value="Ribonuclease H-like superfamily/Ribonuclease H"/>
    <property type="match status" value="1"/>
</dbReference>
<reference evidence="21" key="2">
    <citation type="submission" date="2021-04" db="EMBL/GenBank/DDBJ databases">
        <authorList>
            <person name="Gilroy R."/>
        </authorList>
    </citation>
    <scope>NUCLEOTIDE SEQUENCE</scope>
    <source>
        <strain evidence="21">Gambia15-2214</strain>
    </source>
</reference>
<dbReference type="GO" id="GO:0008408">
    <property type="term" value="F:3'-5' exonuclease activity"/>
    <property type="evidence" value="ECO:0007669"/>
    <property type="project" value="UniProtKB-UniRule"/>
</dbReference>
<evidence type="ECO:0000259" key="19">
    <source>
        <dbReference type="SMART" id="SM00475"/>
    </source>
</evidence>
<dbReference type="PANTHER" id="PTHR10133">
    <property type="entry name" value="DNA POLYMERASE I"/>
    <property type="match status" value="1"/>
</dbReference>
<evidence type="ECO:0000256" key="5">
    <source>
        <dbReference type="ARBA" id="ARBA00022695"/>
    </source>
</evidence>
<dbReference type="InterPro" id="IPR043502">
    <property type="entry name" value="DNA/RNA_pol_sf"/>
</dbReference>
<keyword evidence="11 16" id="KW-0239">DNA-directed DNA polymerase</keyword>
<reference evidence="21" key="1">
    <citation type="journal article" date="2021" name="PeerJ">
        <title>Extensive microbial diversity within the chicken gut microbiome revealed by metagenomics and culture.</title>
        <authorList>
            <person name="Gilroy R."/>
            <person name="Ravi A."/>
            <person name="Getino M."/>
            <person name="Pursley I."/>
            <person name="Horton D.L."/>
            <person name="Alikhan N.F."/>
            <person name="Baker D."/>
            <person name="Gharbi K."/>
            <person name="Hall N."/>
            <person name="Watson M."/>
            <person name="Adriaenssens E.M."/>
            <person name="Foster-Nyarko E."/>
            <person name="Jarju S."/>
            <person name="Secka A."/>
            <person name="Antonio M."/>
            <person name="Oren A."/>
            <person name="Chaudhuri R.R."/>
            <person name="La Ragione R."/>
            <person name="Hildebrand F."/>
            <person name="Pallen M.J."/>
        </authorList>
    </citation>
    <scope>NUCLEOTIDE SEQUENCE</scope>
    <source>
        <strain evidence="21">Gambia15-2214</strain>
    </source>
</reference>
<dbReference type="Gene3D" id="1.20.1060.10">
    <property type="entry name" value="Taq DNA Polymerase, Chain T, domain 4"/>
    <property type="match status" value="1"/>
</dbReference>
<dbReference type="SMART" id="SM00482">
    <property type="entry name" value="POLAc"/>
    <property type="match status" value="1"/>
</dbReference>
<dbReference type="NCBIfam" id="TIGR00593">
    <property type="entry name" value="pola"/>
    <property type="match status" value="1"/>
</dbReference>
<dbReference type="PROSITE" id="PS00447">
    <property type="entry name" value="DNA_POLYMERASE_A"/>
    <property type="match status" value="1"/>
</dbReference>
<evidence type="ECO:0000256" key="9">
    <source>
        <dbReference type="ARBA" id="ARBA00022801"/>
    </source>
</evidence>
<dbReference type="SMART" id="SM00279">
    <property type="entry name" value="HhH2"/>
    <property type="match status" value="1"/>
</dbReference>
<keyword evidence="5 16" id="KW-0548">Nucleotidyltransferase</keyword>
<evidence type="ECO:0000256" key="15">
    <source>
        <dbReference type="NCBIfam" id="TIGR00593"/>
    </source>
</evidence>
<dbReference type="PANTHER" id="PTHR10133:SF27">
    <property type="entry name" value="DNA POLYMERASE NU"/>
    <property type="match status" value="1"/>
</dbReference>
<dbReference type="SMART" id="SM00474">
    <property type="entry name" value="35EXOc"/>
    <property type="match status" value="1"/>
</dbReference>
<dbReference type="CDD" id="cd08637">
    <property type="entry name" value="DNA_pol_A_pol_I_C"/>
    <property type="match status" value="1"/>
</dbReference>
<dbReference type="SUPFAM" id="SSF47807">
    <property type="entry name" value="5' to 3' exonuclease, C-terminal subdomain"/>
    <property type="match status" value="1"/>
</dbReference>
<evidence type="ECO:0000256" key="6">
    <source>
        <dbReference type="ARBA" id="ARBA00022705"/>
    </source>
</evidence>
<dbReference type="InterPro" id="IPR018320">
    <property type="entry name" value="DNA_polymerase_1"/>
</dbReference>
<dbReference type="SMART" id="SM00475">
    <property type="entry name" value="53EXOc"/>
    <property type="match status" value="1"/>
</dbReference>
<dbReference type="InterPro" id="IPR029060">
    <property type="entry name" value="PIN-like_dom_sf"/>
</dbReference>
<dbReference type="Proteomes" id="UP000823914">
    <property type="component" value="Unassembled WGS sequence"/>
</dbReference>
<evidence type="ECO:0000256" key="10">
    <source>
        <dbReference type="ARBA" id="ARBA00022839"/>
    </source>
</evidence>
<dbReference type="GO" id="GO:0006261">
    <property type="term" value="P:DNA-templated DNA replication"/>
    <property type="evidence" value="ECO:0007669"/>
    <property type="project" value="UniProtKB-UniRule"/>
</dbReference>
<dbReference type="InterPro" id="IPR036279">
    <property type="entry name" value="5-3_exonuclease_C_sf"/>
</dbReference>
<dbReference type="Pfam" id="PF02739">
    <property type="entry name" value="5_3_exonuc_N"/>
    <property type="match status" value="1"/>
</dbReference>
<keyword evidence="12 16" id="KW-0238">DNA-binding</keyword>
<evidence type="ECO:0000256" key="14">
    <source>
        <dbReference type="ARBA" id="ARBA00049244"/>
    </source>
</evidence>
<evidence type="ECO:0000256" key="3">
    <source>
        <dbReference type="ARBA" id="ARBA00020311"/>
    </source>
</evidence>
<dbReference type="InterPro" id="IPR002298">
    <property type="entry name" value="DNA_polymerase_A"/>
</dbReference>
<evidence type="ECO:0000256" key="7">
    <source>
        <dbReference type="ARBA" id="ARBA00022722"/>
    </source>
</evidence>
<evidence type="ECO:0000259" key="18">
    <source>
        <dbReference type="SMART" id="SM00474"/>
    </source>
</evidence>
<dbReference type="PRINTS" id="PR00868">
    <property type="entry name" value="DNAPOLI"/>
</dbReference>
<dbReference type="Pfam" id="PF01612">
    <property type="entry name" value="DNA_pol_A_exo1"/>
    <property type="match status" value="1"/>
</dbReference>
<comment type="similarity">
    <text evidence="1 16">Belongs to the DNA polymerase type-A family.</text>
</comment>
<dbReference type="EMBL" id="JAHLFV010000237">
    <property type="protein sequence ID" value="MBU3850968.1"/>
    <property type="molecule type" value="Genomic_DNA"/>
</dbReference>
<keyword evidence="8 16" id="KW-0227">DNA damage</keyword>
<dbReference type="GO" id="GO:0006302">
    <property type="term" value="P:double-strand break repair"/>
    <property type="evidence" value="ECO:0007669"/>
    <property type="project" value="TreeGrafter"/>
</dbReference>
<evidence type="ECO:0000313" key="21">
    <source>
        <dbReference type="EMBL" id="MBU3850968.1"/>
    </source>
</evidence>
<evidence type="ECO:0000256" key="2">
    <source>
        <dbReference type="ARBA" id="ARBA00012417"/>
    </source>
</evidence>
<dbReference type="SUPFAM" id="SSF53098">
    <property type="entry name" value="Ribonuclease H-like"/>
    <property type="match status" value="1"/>
</dbReference>
<feature type="domain" description="DNA-directed DNA polymerase family A palm" evidence="20">
    <location>
        <begin position="720"/>
        <end position="926"/>
    </location>
</feature>
<evidence type="ECO:0000256" key="13">
    <source>
        <dbReference type="ARBA" id="ARBA00023204"/>
    </source>
</evidence>
<accession>A0A9E2P1C9</accession>
<dbReference type="InterPro" id="IPR002421">
    <property type="entry name" value="5-3_exonuclease"/>
</dbReference>
<dbReference type="AlphaFoldDB" id="A0A9E2P1C9"/>
<comment type="function">
    <text evidence="16">In addition to polymerase activity, this DNA polymerase exhibits 3'-5' and 5'-3' exonuclease activity.</text>
</comment>